<keyword evidence="2" id="KW-0813">Transport</keyword>
<evidence type="ECO:0000256" key="5">
    <source>
        <dbReference type="ARBA" id="ARBA00022826"/>
    </source>
</evidence>
<protein>
    <recommendedName>
        <fullName evidence="18">Potassium channel domain-containing protein</fullName>
    </recommendedName>
</protein>
<dbReference type="Pfam" id="PF22614">
    <property type="entry name" value="Slo-like_RCK"/>
    <property type="match status" value="1"/>
</dbReference>
<dbReference type="PANTHER" id="PTHR10027">
    <property type="entry name" value="CALCIUM-ACTIVATED POTASSIUM CHANNEL ALPHA CHAIN"/>
    <property type="match status" value="1"/>
</dbReference>
<keyword evidence="4 13" id="KW-0812">Transmembrane</keyword>
<sequence>MAACALAGSIWLLHTYERKTSAASRAALLAAALVHVAASAVGHLRAECTVGSALTVRSWVDAFTTVPTLHLLWHQDASGSAWWPAGGGGVDWLSLHWLRAASVIDDFQQIQGLSRRAKYTGLVAQMVVLLVLRIICLIMTMAGVTFTSEVLGELPFFDYLLADRFFVSPAGDRISPTQMCYWIVVSITTVGYGDFAPRTVIGRALTSIFIVAGFLYLFLVQVEFTRAWAEIREGSGTYRAKTRKRGNPQRHVVVVLCTRRRAVHFSSMLAGFLREILHTERSHEWPDVVIFSRMPWDAAGDGEDQTRGATFDDFLRAEGLSASVRKRVFFIVGKLSSRADMDRAAIGQSLAFLLADVASEAPDRDDEENLFTAVLMRQFFPDAHIRVMLLRPQSKDLAVQAGIEISRCFSLQELKANILAQNVRCHGLVPMITGMLLSVDVKEESRGLVSVTRRKRHAGIVTDGADGATPHGLREPIGESNFPTPSYDSYDMKSSGYSSSSDGSNSHFDRQRSVSRVATETRSRASSEACSRGSSASNESITTRQKRLWRRSEWKDKVTPWILDYMEGLQRSVFGFELSENLAGLSFGEISTAVFTRTGAIVIATFLGGQLLVCPQDMTPAEAGQIFFAVAKDETTLAECRKSGRSACNWRRSLLIARHLERRKTRQGPHVSASKLLGRSLRRALVPKGRLLSTSEHAGLMSRTMTPSESLLPFASDALPVNDGSSPRRRASGLESVLSSVNRKGAPGQDEQRNWVRSVRAQLAHTQEELVVVIVCQGEVWQQVRTFVTSLCAPHLPDRRTIVVVAPTEVPRMFLDEDSDSGVVVVEGNCAKVESLIEAGILEASAVVVMSGQAGAAQGRDALHQDTRIVLCAQVVECWCGMSGREAFTTYELQHSGSLRKLPKLCYKHVVSMADLLSGQPADDRARQEQERAGEDGRRLSTTFSAGVRSLFSGSTDSIGAASADADPEGASDAISDVPVRQAGETISAMYHPRFAAGQIFTPELWGAMLGFMFHMPAIIELVEALVMPHQRDQRAYPWQMRVPAAYAGHRFSELFGDLALDHFRTKLGSAAVQASEQARPSPGLQEDDEACPLGPAVALALYRRREETLSLAPGTGWHNYTILAPPPSTRLRTDDWVVVLGSASFGSYMHRVRLLRGSTGAPS</sequence>
<dbReference type="InterPro" id="IPR013099">
    <property type="entry name" value="K_chnl_dom"/>
</dbReference>
<dbReference type="SUPFAM" id="SSF81324">
    <property type="entry name" value="Voltage-gated potassium channels"/>
    <property type="match status" value="1"/>
</dbReference>
<proteinExistence type="predicted"/>
<feature type="transmembrane region" description="Helical" evidence="13">
    <location>
        <begin position="122"/>
        <end position="146"/>
    </location>
</feature>
<dbReference type="EMBL" id="CAUYUJ010019170">
    <property type="protein sequence ID" value="CAK0889079.1"/>
    <property type="molecule type" value="Genomic_DNA"/>
</dbReference>
<dbReference type="Pfam" id="PF07885">
    <property type="entry name" value="Ion_trans_2"/>
    <property type="match status" value="1"/>
</dbReference>
<comment type="subcellular location">
    <subcellularLocation>
        <location evidence="1">Membrane</location>
        <topology evidence="1">Multi-pass membrane protein</topology>
    </subcellularLocation>
</comment>
<feature type="transmembrane region" description="Helical" evidence="13">
    <location>
        <begin position="200"/>
        <end position="219"/>
    </location>
</feature>
<accession>A0ABN9WV30</accession>
<feature type="domain" description="RCK N-terminal" evidence="15">
    <location>
        <begin position="773"/>
        <end position="876"/>
    </location>
</feature>
<keyword evidence="5" id="KW-0631">Potassium channel</keyword>
<evidence type="ECO:0000256" key="7">
    <source>
        <dbReference type="ARBA" id="ARBA00022989"/>
    </source>
</evidence>
<dbReference type="Gene3D" id="1.10.287.70">
    <property type="match status" value="1"/>
</dbReference>
<evidence type="ECO:0000256" key="6">
    <source>
        <dbReference type="ARBA" id="ARBA00022958"/>
    </source>
</evidence>
<keyword evidence="17" id="KW-1185">Reference proteome</keyword>
<evidence type="ECO:0000256" key="8">
    <source>
        <dbReference type="ARBA" id="ARBA00023065"/>
    </source>
</evidence>
<gene>
    <name evidence="16" type="ORF">PCOR1329_LOCUS69732</name>
</gene>
<evidence type="ECO:0000256" key="11">
    <source>
        <dbReference type="ARBA" id="ARBA00034430"/>
    </source>
</evidence>
<feature type="transmembrane region" description="Helical" evidence="13">
    <location>
        <begin position="174"/>
        <end position="193"/>
    </location>
</feature>
<evidence type="ECO:0000256" key="2">
    <source>
        <dbReference type="ARBA" id="ARBA00022448"/>
    </source>
</evidence>
<dbReference type="InterPro" id="IPR003148">
    <property type="entry name" value="RCK_N"/>
</dbReference>
<evidence type="ECO:0000313" key="16">
    <source>
        <dbReference type="EMBL" id="CAK0889079.1"/>
    </source>
</evidence>
<keyword evidence="10" id="KW-0407">Ion channel</keyword>
<keyword evidence="6" id="KW-0630">Potassium</keyword>
<reference evidence="16" key="1">
    <citation type="submission" date="2023-10" db="EMBL/GenBank/DDBJ databases">
        <authorList>
            <person name="Chen Y."/>
            <person name="Shah S."/>
            <person name="Dougan E. K."/>
            <person name="Thang M."/>
            <person name="Chan C."/>
        </authorList>
    </citation>
    <scope>NUCLEOTIDE SEQUENCE [LARGE SCALE GENOMIC DNA]</scope>
</reference>
<evidence type="ECO:0000256" key="3">
    <source>
        <dbReference type="ARBA" id="ARBA00022538"/>
    </source>
</evidence>
<feature type="region of interest" description="Disordered" evidence="12">
    <location>
        <begin position="722"/>
        <end position="753"/>
    </location>
</feature>
<feature type="region of interest" description="Disordered" evidence="12">
    <location>
        <begin position="460"/>
        <end position="542"/>
    </location>
</feature>
<feature type="compositionally biased region" description="Low complexity" evidence="12">
    <location>
        <begin position="486"/>
        <end position="506"/>
    </location>
</feature>
<comment type="caution">
    <text evidence="16">The sequence shown here is derived from an EMBL/GenBank/DDBJ whole genome shotgun (WGS) entry which is preliminary data.</text>
</comment>
<dbReference type="Gene3D" id="3.40.50.720">
    <property type="entry name" value="NAD(P)-binding Rossmann-like Domain"/>
    <property type="match status" value="2"/>
</dbReference>
<keyword evidence="9 13" id="KW-0472">Membrane</keyword>
<keyword evidence="8" id="KW-0406">Ion transport</keyword>
<evidence type="ECO:0000256" key="9">
    <source>
        <dbReference type="ARBA" id="ARBA00023136"/>
    </source>
</evidence>
<dbReference type="PANTHER" id="PTHR10027:SF10">
    <property type="entry name" value="SLOWPOKE 2, ISOFORM D"/>
    <property type="match status" value="1"/>
</dbReference>
<comment type="catalytic activity">
    <reaction evidence="11">
        <text>K(+)(in) = K(+)(out)</text>
        <dbReference type="Rhea" id="RHEA:29463"/>
        <dbReference type="ChEBI" id="CHEBI:29103"/>
    </reaction>
</comment>
<keyword evidence="3" id="KW-0633">Potassium transport</keyword>
<evidence type="ECO:0000313" key="17">
    <source>
        <dbReference type="Proteomes" id="UP001189429"/>
    </source>
</evidence>
<feature type="domain" description="Potassium channel" evidence="14">
    <location>
        <begin position="173"/>
        <end position="223"/>
    </location>
</feature>
<evidence type="ECO:0000259" key="15">
    <source>
        <dbReference type="Pfam" id="PF22614"/>
    </source>
</evidence>
<dbReference type="InterPro" id="IPR047871">
    <property type="entry name" value="K_chnl_Slo-like"/>
</dbReference>
<evidence type="ECO:0008006" key="18">
    <source>
        <dbReference type="Google" id="ProtNLM"/>
    </source>
</evidence>
<evidence type="ECO:0000256" key="4">
    <source>
        <dbReference type="ARBA" id="ARBA00022692"/>
    </source>
</evidence>
<evidence type="ECO:0000259" key="14">
    <source>
        <dbReference type="Pfam" id="PF07885"/>
    </source>
</evidence>
<evidence type="ECO:0000256" key="13">
    <source>
        <dbReference type="SAM" id="Phobius"/>
    </source>
</evidence>
<evidence type="ECO:0000256" key="12">
    <source>
        <dbReference type="SAM" id="MobiDB-lite"/>
    </source>
</evidence>
<organism evidence="16 17">
    <name type="scientific">Prorocentrum cordatum</name>
    <dbReference type="NCBI Taxonomy" id="2364126"/>
    <lineage>
        <taxon>Eukaryota</taxon>
        <taxon>Sar</taxon>
        <taxon>Alveolata</taxon>
        <taxon>Dinophyceae</taxon>
        <taxon>Prorocentrales</taxon>
        <taxon>Prorocentraceae</taxon>
        <taxon>Prorocentrum</taxon>
    </lineage>
</organism>
<evidence type="ECO:0000256" key="1">
    <source>
        <dbReference type="ARBA" id="ARBA00004141"/>
    </source>
</evidence>
<dbReference type="Proteomes" id="UP001189429">
    <property type="component" value="Unassembled WGS sequence"/>
</dbReference>
<evidence type="ECO:0000256" key="10">
    <source>
        <dbReference type="ARBA" id="ARBA00023303"/>
    </source>
</evidence>
<name>A0ABN9WV30_9DINO</name>
<feature type="compositionally biased region" description="Low complexity" evidence="12">
    <location>
        <begin position="526"/>
        <end position="537"/>
    </location>
</feature>
<keyword evidence="7 13" id="KW-1133">Transmembrane helix</keyword>